<dbReference type="Proteomes" id="UP001594351">
    <property type="component" value="Unassembled WGS sequence"/>
</dbReference>
<sequence length="104" mass="12386">MVWKAGNSRKNEGQGRTPWLWQWDFHLECTPQVWDKVDTTIILDVFNVTNYNEVMSVQNFKYTGLDGSYYDDETQSFQNPSPYWKEPLTYQIPRLIRLGVRVSF</sequence>
<organism evidence="1 2">
    <name type="scientific">candidate division CSSED10-310 bacterium</name>
    <dbReference type="NCBI Taxonomy" id="2855610"/>
    <lineage>
        <taxon>Bacteria</taxon>
        <taxon>Bacteria division CSSED10-310</taxon>
    </lineage>
</organism>
<name>A0ABV6YXF4_UNCC1</name>
<proteinExistence type="predicted"/>
<reference evidence="1 2" key="1">
    <citation type="submission" date="2024-09" db="EMBL/GenBank/DDBJ databases">
        <title>Laminarin stimulates single cell rates of sulfate reduction while oxygen inhibits transcriptomic activity in coastal marine sediment.</title>
        <authorList>
            <person name="Lindsay M."/>
            <person name="Orcutt B."/>
            <person name="Emerson D."/>
            <person name="Stepanauskas R."/>
            <person name="D'Angelo T."/>
        </authorList>
    </citation>
    <scope>NUCLEOTIDE SEQUENCE [LARGE SCALE GENOMIC DNA]</scope>
    <source>
        <strain evidence="1">SAG AM-311-K15</strain>
    </source>
</reference>
<accession>A0ABV6YXF4</accession>
<protein>
    <recommendedName>
        <fullName evidence="3">TonB-dependent receptor-like beta-barrel domain-containing protein</fullName>
    </recommendedName>
</protein>
<evidence type="ECO:0000313" key="2">
    <source>
        <dbReference type="Proteomes" id="UP001594351"/>
    </source>
</evidence>
<evidence type="ECO:0008006" key="3">
    <source>
        <dbReference type="Google" id="ProtNLM"/>
    </source>
</evidence>
<gene>
    <name evidence="1" type="ORF">ACFL27_11755</name>
</gene>
<dbReference type="EMBL" id="JBHPBY010000130">
    <property type="protein sequence ID" value="MFC1850859.1"/>
    <property type="molecule type" value="Genomic_DNA"/>
</dbReference>
<evidence type="ECO:0000313" key="1">
    <source>
        <dbReference type="EMBL" id="MFC1850859.1"/>
    </source>
</evidence>
<keyword evidence="2" id="KW-1185">Reference proteome</keyword>
<comment type="caution">
    <text evidence="1">The sequence shown here is derived from an EMBL/GenBank/DDBJ whole genome shotgun (WGS) entry which is preliminary data.</text>
</comment>